<organism evidence="2 3">
    <name type="scientific">Actinidia rufa</name>
    <dbReference type="NCBI Taxonomy" id="165716"/>
    <lineage>
        <taxon>Eukaryota</taxon>
        <taxon>Viridiplantae</taxon>
        <taxon>Streptophyta</taxon>
        <taxon>Embryophyta</taxon>
        <taxon>Tracheophyta</taxon>
        <taxon>Spermatophyta</taxon>
        <taxon>Magnoliopsida</taxon>
        <taxon>eudicotyledons</taxon>
        <taxon>Gunneridae</taxon>
        <taxon>Pentapetalae</taxon>
        <taxon>asterids</taxon>
        <taxon>Ericales</taxon>
        <taxon>Actinidiaceae</taxon>
        <taxon>Actinidia</taxon>
    </lineage>
</organism>
<dbReference type="Pfam" id="PF03140">
    <property type="entry name" value="DUF247"/>
    <property type="match status" value="1"/>
</dbReference>
<dbReference type="PANTHER" id="PTHR31549">
    <property type="entry name" value="PROTEIN, PUTATIVE (DUF247)-RELATED-RELATED"/>
    <property type="match status" value="1"/>
</dbReference>
<dbReference type="OrthoDB" id="1849062at2759"/>
<name>A0A7J0FHI6_9ERIC</name>
<keyword evidence="3" id="KW-1185">Reference proteome</keyword>
<proteinExistence type="predicted"/>
<dbReference type="InterPro" id="IPR004158">
    <property type="entry name" value="DUF247_pln"/>
</dbReference>
<feature type="region of interest" description="Disordered" evidence="1">
    <location>
        <begin position="1"/>
        <end position="23"/>
    </location>
</feature>
<dbReference type="PANTHER" id="PTHR31549:SF129">
    <property type="entry name" value="DUF4220 DOMAIN-CONTAINING PROTEIN"/>
    <property type="match status" value="1"/>
</dbReference>
<evidence type="ECO:0000313" key="2">
    <source>
        <dbReference type="EMBL" id="GFY98164.1"/>
    </source>
</evidence>
<sequence length="393" mass="45263">MEELSAKRTTNGVDGGSSISINSGRADNDKLEVVTDAGEETTACKVHFQRRIEKVPLLLRNNENNKGQYDPKVVSIGPYHHGRLELQFVENLKPMVARVFVSDSGKSIDKFYNKILWMVDEARSFYVEGSTDAHSDEKFAEMMLLDGCFILGMIESIYGQKPSRISKYDEVITHLGMLVWYSISADMVFLLENQIPFQVLESLMSLKFEDDEAMRMIDEFLHSPVSADLQFKIRKVVKNRKYEKPPLHLLELFRTKLLLDHICNSHRGTWKHKCRGKRILNFKEYIQSYRSVTELEAKGIHFSPSNSKSLNAVKFKSSCFYGRIELRPFFVTTKTKIMLSNMIAYELCPNNPNDLEVTSYIGFLKSLVDHADDVKELRMKHILFNTHLAVIKK</sequence>
<dbReference type="EMBL" id="BJWL01000012">
    <property type="protein sequence ID" value="GFY98164.1"/>
    <property type="molecule type" value="Genomic_DNA"/>
</dbReference>
<dbReference type="AlphaFoldDB" id="A0A7J0FHI6"/>
<evidence type="ECO:0000256" key="1">
    <source>
        <dbReference type="SAM" id="MobiDB-lite"/>
    </source>
</evidence>
<protein>
    <submittedName>
        <fullName evidence="2">Uncharacterized protein</fullName>
    </submittedName>
</protein>
<gene>
    <name evidence="2" type="ORF">Acr_12g0007050</name>
</gene>
<evidence type="ECO:0000313" key="3">
    <source>
        <dbReference type="Proteomes" id="UP000585474"/>
    </source>
</evidence>
<comment type="caution">
    <text evidence="2">The sequence shown here is derived from an EMBL/GenBank/DDBJ whole genome shotgun (WGS) entry which is preliminary data.</text>
</comment>
<feature type="compositionally biased region" description="Polar residues" evidence="1">
    <location>
        <begin position="7"/>
        <end position="23"/>
    </location>
</feature>
<dbReference type="Proteomes" id="UP000585474">
    <property type="component" value="Unassembled WGS sequence"/>
</dbReference>
<accession>A0A7J0FHI6</accession>
<reference evidence="2 3" key="1">
    <citation type="submission" date="2019-07" db="EMBL/GenBank/DDBJ databases">
        <title>De Novo Assembly of kiwifruit Actinidia rufa.</title>
        <authorList>
            <person name="Sugita-Konishi S."/>
            <person name="Sato K."/>
            <person name="Mori E."/>
            <person name="Abe Y."/>
            <person name="Kisaki G."/>
            <person name="Hamano K."/>
            <person name="Suezawa K."/>
            <person name="Otani M."/>
            <person name="Fukuda T."/>
            <person name="Manabe T."/>
            <person name="Gomi K."/>
            <person name="Tabuchi M."/>
            <person name="Akimitsu K."/>
            <person name="Kataoka I."/>
        </authorList>
    </citation>
    <scope>NUCLEOTIDE SEQUENCE [LARGE SCALE GENOMIC DNA]</scope>
    <source>
        <strain evidence="3">cv. Fuchu</strain>
    </source>
</reference>